<sequence>MEQTQTQTQYDRSINKLTVPWLEVSNRVGQQGSTGLAWLLRVLLGCFKTNEQDVCCGENLRMSTAREA</sequence>
<dbReference type="EMBL" id="JBBPBM010000690">
    <property type="protein sequence ID" value="KAK8492802.1"/>
    <property type="molecule type" value="Genomic_DNA"/>
</dbReference>
<protein>
    <submittedName>
        <fullName evidence="1">Uncharacterized protein</fullName>
    </submittedName>
</protein>
<comment type="caution">
    <text evidence="1">The sequence shown here is derived from an EMBL/GenBank/DDBJ whole genome shotgun (WGS) entry which is preliminary data.</text>
</comment>
<name>A0ABR2AIG5_9ROSI</name>
<dbReference type="Proteomes" id="UP001472677">
    <property type="component" value="Unassembled WGS sequence"/>
</dbReference>
<evidence type="ECO:0000313" key="1">
    <source>
        <dbReference type="EMBL" id="KAK8492802.1"/>
    </source>
</evidence>
<accession>A0ABR2AIG5</accession>
<reference evidence="1 2" key="1">
    <citation type="journal article" date="2024" name="G3 (Bethesda)">
        <title>Genome assembly of Hibiscus sabdariffa L. provides insights into metabolisms of medicinal natural products.</title>
        <authorList>
            <person name="Kim T."/>
        </authorList>
    </citation>
    <scope>NUCLEOTIDE SEQUENCE [LARGE SCALE GENOMIC DNA]</scope>
    <source>
        <strain evidence="1">TK-2024</strain>
        <tissue evidence="1">Old leaves</tissue>
    </source>
</reference>
<organism evidence="1 2">
    <name type="scientific">Hibiscus sabdariffa</name>
    <name type="common">roselle</name>
    <dbReference type="NCBI Taxonomy" id="183260"/>
    <lineage>
        <taxon>Eukaryota</taxon>
        <taxon>Viridiplantae</taxon>
        <taxon>Streptophyta</taxon>
        <taxon>Embryophyta</taxon>
        <taxon>Tracheophyta</taxon>
        <taxon>Spermatophyta</taxon>
        <taxon>Magnoliopsida</taxon>
        <taxon>eudicotyledons</taxon>
        <taxon>Gunneridae</taxon>
        <taxon>Pentapetalae</taxon>
        <taxon>rosids</taxon>
        <taxon>malvids</taxon>
        <taxon>Malvales</taxon>
        <taxon>Malvaceae</taxon>
        <taxon>Malvoideae</taxon>
        <taxon>Hibiscus</taxon>
    </lineage>
</organism>
<proteinExistence type="predicted"/>
<gene>
    <name evidence="1" type="ORF">V6N12_044416</name>
</gene>
<keyword evidence="2" id="KW-1185">Reference proteome</keyword>
<evidence type="ECO:0000313" key="2">
    <source>
        <dbReference type="Proteomes" id="UP001472677"/>
    </source>
</evidence>